<protein>
    <recommendedName>
        <fullName evidence="5">CaiB/BaiF family protein</fullName>
    </recommendedName>
</protein>
<dbReference type="Gene3D" id="3.40.50.10540">
    <property type="entry name" value="Crotonobetainyl-coa:carnitine coa-transferase, domain 1"/>
    <property type="match status" value="1"/>
</dbReference>
<dbReference type="GO" id="GO:0008410">
    <property type="term" value="F:CoA-transferase activity"/>
    <property type="evidence" value="ECO:0007669"/>
    <property type="project" value="TreeGrafter"/>
</dbReference>
<dbReference type="Proteomes" id="UP000005038">
    <property type="component" value="Unassembled WGS sequence"/>
</dbReference>
<dbReference type="InterPro" id="IPR044855">
    <property type="entry name" value="CoA-Trfase_III_dom3_sf"/>
</dbReference>
<dbReference type="EMBL" id="BAFB01000056">
    <property type="protein sequence ID" value="GAB33256.1"/>
    <property type="molecule type" value="Genomic_DNA"/>
</dbReference>
<dbReference type="STRING" id="1108044.GOOTI_056_00130"/>
<dbReference type="OrthoDB" id="9797653at2"/>
<dbReference type="Pfam" id="PF02515">
    <property type="entry name" value="CoA_transf_3"/>
    <property type="match status" value="1"/>
</dbReference>
<evidence type="ECO:0000313" key="3">
    <source>
        <dbReference type="EMBL" id="GAB33256.1"/>
    </source>
</evidence>
<dbReference type="PANTHER" id="PTHR48207">
    <property type="entry name" value="SUCCINATE--HYDROXYMETHYLGLUTARATE COA-TRANSFERASE"/>
    <property type="match status" value="1"/>
</dbReference>
<dbReference type="InterPro" id="IPR050483">
    <property type="entry name" value="CoA-transferase_III_domain"/>
</dbReference>
<evidence type="ECO:0000256" key="2">
    <source>
        <dbReference type="SAM" id="MobiDB-lite"/>
    </source>
</evidence>
<dbReference type="AlphaFoldDB" id="H5TIE8"/>
<proteinExistence type="predicted"/>
<organism evidence="3 4">
    <name type="scientific">Gordonia otitidis (strain DSM 44809 / CCUG 52243 / JCM 12355 / NBRC 100426 / IFM 10032)</name>
    <dbReference type="NCBI Taxonomy" id="1108044"/>
    <lineage>
        <taxon>Bacteria</taxon>
        <taxon>Bacillati</taxon>
        <taxon>Actinomycetota</taxon>
        <taxon>Actinomycetes</taxon>
        <taxon>Mycobacteriales</taxon>
        <taxon>Gordoniaceae</taxon>
        <taxon>Gordonia</taxon>
    </lineage>
</organism>
<evidence type="ECO:0008006" key="5">
    <source>
        <dbReference type="Google" id="ProtNLM"/>
    </source>
</evidence>
<accession>H5TIE8</accession>
<dbReference type="SUPFAM" id="SSF89796">
    <property type="entry name" value="CoA-transferase family III (CaiB/BaiF)"/>
    <property type="match status" value="1"/>
</dbReference>
<dbReference type="PANTHER" id="PTHR48207:SF3">
    <property type="entry name" value="SUCCINATE--HYDROXYMETHYLGLUTARATE COA-TRANSFERASE"/>
    <property type="match status" value="1"/>
</dbReference>
<dbReference type="InterPro" id="IPR003673">
    <property type="entry name" value="CoA-Trfase_fam_III"/>
</dbReference>
<dbReference type="RefSeq" id="WP_007237514.1">
    <property type="nucleotide sequence ID" value="NZ_BAFB01000056.1"/>
</dbReference>
<name>H5TIE8_GORO1</name>
<sequence length="401" mass="41805">MSPTDPASDSADSWSPGALDGLVVADFTRVLAGPYATMMLADLGAEVVKIERPGAGDDTRSWGPPFTDDGMATYFASVNRNKESVTLDLRDADDLARARDLALAADVVIENFRAGTMDRLGLGYDELRSHRQDLVYCSITGFGRDGGAALPGYDLLVQAVGGLMSVTGAGPDEPVKVGVAVVDVLAGLHAGMGILAALRHRDRTGEGQRVDVDLFSVSLSSLVNQASGFLNAGVVPQPMGNRHPSIAPYQVFSTATRPIALAVGNDGQFAKAVEVLERPDLAADERFTSNAARVAHRDDLIDEITAVLVTRDADHWYAEFTAAGVPAGPINSVAEAFDFADDLGVDARATTPDSPVITAANPIRLSATPVTYRSGPPTLGSGSATADHTASRAAQNGESSG</sequence>
<keyword evidence="4" id="KW-1185">Reference proteome</keyword>
<gene>
    <name evidence="3" type="ORF">GOOTI_056_00130</name>
</gene>
<feature type="region of interest" description="Disordered" evidence="2">
    <location>
        <begin position="368"/>
        <end position="401"/>
    </location>
</feature>
<evidence type="ECO:0000256" key="1">
    <source>
        <dbReference type="ARBA" id="ARBA00022679"/>
    </source>
</evidence>
<feature type="compositionally biased region" description="Polar residues" evidence="2">
    <location>
        <begin position="380"/>
        <end position="401"/>
    </location>
</feature>
<evidence type="ECO:0000313" key="4">
    <source>
        <dbReference type="Proteomes" id="UP000005038"/>
    </source>
</evidence>
<reference evidence="3" key="1">
    <citation type="submission" date="2012-02" db="EMBL/GenBank/DDBJ databases">
        <title>Whole genome shotgun sequence of Gordonia otitidis NBRC 100426.</title>
        <authorList>
            <person name="Yoshida I."/>
            <person name="Hosoyama A."/>
            <person name="Tsuchikane K."/>
            <person name="Katsumata H."/>
            <person name="Yamazaki S."/>
            <person name="Fujita N."/>
        </authorList>
    </citation>
    <scope>NUCLEOTIDE SEQUENCE [LARGE SCALE GENOMIC DNA]</scope>
    <source>
        <strain evidence="3">NBRC 100426</strain>
    </source>
</reference>
<keyword evidence="1" id="KW-0808">Transferase</keyword>
<dbReference type="Gene3D" id="3.30.1540.10">
    <property type="entry name" value="formyl-coa transferase, domain 3"/>
    <property type="match status" value="1"/>
</dbReference>
<dbReference type="InterPro" id="IPR023606">
    <property type="entry name" value="CoA-Trfase_III_dom_1_sf"/>
</dbReference>
<comment type="caution">
    <text evidence="3">The sequence shown here is derived from an EMBL/GenBank/DDBJ whole genome shotgun (WGS) entry which is preliminary data.</text>
</comment>